<sequence>MQREEEQFDSFVTDFKLKARDCGFRNEREKMIRDQIVCGIYDEKARADILKLEDPTLEKVEKGGDFHTSGGRGECPVFRTAWVNPDEEQGTLRRSCEQRPRRAPRRYSMPPKLVTDADGWTSKAPRTPKGKPNPENFLTLILRLPAGFNLAVVRPQDQHASLALGRPHQF</sequence>
<dbReference type="EMBL" id="CM023477">
    <property type="protein sequence ID" value="KAH7937349.1"/>
    <property type="molecule type" value="Genomic_DNA"/>
</dbReference>
<keyword evidence="2" id="KW-1185">Reference proteome</keyword>
<accession>A0ACB8C913</accession>
<evidence type="ECO:0000313" key="1">
    <source>
        <dbReference type="EMBL" id="KAH7937349.1"/>
    </source>
</evidence>
<name>A0ACB8C913_DERSI</name>
<protein>
    <submittedName>
        <fullName evidence="1">Uncharacterized protein</fullName>
    </submittedName>
</protein>
<gene>
    <name evidence="1" type="ORF">HPB49_011049</name>
</gene>
<evidence type="ECO:0000313" key="2">
    <source>
        <dbReference type="Proteomes" id="UP000821865"/>
    </source>
</evidence>
<reference evidence="1" key="1">
    <citation type="submission" date="2020-05" db="EMBL/GenBank/DDBJ databases">
        <title>Large-scale comparative analyses of tick genomes elucidate their genetic diversity and vector capacities.</title>
        <authorList>
            <person name="Jia N."/>
            <person name="Wang J."/>
            <person name="Shi W."/>
            <person name="Du L."/>
            <person name="Sun Y."/>
            <person name="Zhan W."/>
            <person name="Jiang J."/>
            <person name="Wang Q."/>
            <person name="Zhang B."/>
            <person name="Ji P."/>
            <person name="Sakyi L.B."/>
            <person name="Cui X."/>
            <person name="Yuan T."/>
            <person name="Jiang B."/>
            <person name="Yang W."/>
            <person name="Lam T.T.-Y."/>
            <person name="Chang Q."/>
            <person name="Ding S."/>
            <person name="Wang X."/>
            <person name="Zhu J."/>
            <person name="Ruan X."/>
            <person name="Zhao L."/>
            <person name="Wei J."/>
            <person name="Que T."/>
            <person name="Du C."/>
            <person name="Cheng J."/>
            <person name="Dai P."/>
            <person name="Han X."/>
            <person name="Huang E."/>
            <person name="Gao Y."/>
            <person name="Liu J."/>
            <person name="Shao H."/>
            <person name="Ye R."/>
            <person name="Li L."/>
            <person name="Wei W."/>
            <person name="Wang X."/>
            <person name="Wang C."/>
            <person name="Yang T."/>
            <person name="Huo Q."/>
            <person name="Li W."/>
            <person name="Guo W."/>
            <person name="Chen H."/>
            <person name="Zhou L."/>
            <person name="Ni X."/>
            <person name="Tian J."/>
            <person name="Zhou Y."/>
            <person name="Sheng Y."/>
            <person name="Liu T."/>
            <person name="Pan Y."/>
            <person name="Xia L."/>
            <person name="Li J."/>
            <person name="Zhao F."/>
            <person name="Cao W."/>
        </authorList>
    </citation>
    <scope>NUCLEOTIDE SEQUENCE</scope>
    <source>
        <strain evidence="1">Dsil-2018</strain>
    </source>
</reference>
<proteinExistence type="predicted"/>
<organism evidence="1 2">
    <name type="scientific">Dermacentor silvarum</name>
    <name type="common">Tick</name>
    <dbReference type="NCBI Taxonomy" id="543639"/>
    <lineage>
        <taxon>Eukaryota</taxon>
        <taxon>Metazoa</taxon>
        <taxon>Ecdysozoa</taxon>
        <taxon>Arthropoda</taxon>
        <taxon>Chelicerata</taxon>
        <taxon>Arachnida</taxon>
        <taxon>Acari</taxon>
        <taxon>Parasitiformes</taxon>
        <taxon>Ixodida</taxon>
        <taxon>Ixodoidea</taxon>
        <taxon>Ixodidae</taxon>
        <taxon>Rhipicephalinae</taxon>
        <taxon>Dermacentor</taxon>
    </lineage>
</organism>
<dbReference type="Proteomes" id="UP000821865">
    <property type="component" value="Chromosome 8"/>
</dbReference>
<comment type="caution">
    <text evidence="1">The sequence shown here is derived from an EMBL/GenBank/DDBJ whole genome shotgun (WGS) entry which is preliminary data.</text>
</comment>